<dbReference type="EMBL" id="JXWY01000032">
    <property type="protein sequence ID" value="KIX91013.1"/>
    <property type="molecule type" value="Genomic_DNA"/>
</dbReference>
<protein>
    <submittedName>
        <fullName evidence="2">Uncharacterized protein</fullName>
    </submittedName>
</protein>
<dbReference type="Proteomes" id="UP000254100">
    <property type="component" value="Unassembled WGS sequence"/>
</dbReference>
<keyword evidence="3" id="KW-1185">Reference proteome</keyword>
<evidence type="ECO:0000313" key="3">
    <source>
        <dbReference type="Proteomes" id="UP000032366"/>
    </source>
</evidence>
<reference evidence="1 3" key="1">
    <citation type="submission" date="2015-01" db="EMBL/GenBank/DDBJ databases">
        <authorList>
            <person name="Guo J."/>
        </authorList>
    </citation>
    <scope>NUCLEOTIDE SEQUENCE [LARGE SCALE GENOMIC DNA]</scope>
    <source>
        <strain evidence="1 3">DSM 22147</strain>
    </source>
</reference>
<evidence type="ECO:0000313" key="1">
    <source>
        <dbReference type="EMBL" id="KIX91013.1"/>
    </source>
</evidence>
<proteinExistence type="predicted"/>
<gene>
    <name evidence="2" type="ORF">NCTC13832_00858</name>
    <name evidence="1" type="ORF">TP70_04655</name>
</gene>
<name>A0A0D6XT36_9STAP</name>
<evidence type="ECO:0000313" key="2">
    <source>
        <dbReference type="EMBL" id="SUM57187.1"/>
    </source>
</evidence>
<dbReference type="EMBL" id="UHDT01000001">
    <property type="protein sequence ID" value="SUM57187.1"/>
    <property type="molecule type" value="Genomic_DNA"/>
</dbReference>
<reference evidence="2 4" key="2">
    <citation type="submission" date="2018-06" db="EMBL/GenBank/DDBJ databases">
        <authorList>
            <consortium name="Pathogen Informatics"/>
            <person name="Doyle S."/>
        </authorList>
    </citation>
    <scope>NUCLEOTIDE SEQUENCE [LARGE SCALE GENOMIC DNA]</scope>
    <source>
        <strain evidence="2 4">NCTC13832</strain>
    </source>
</reference>
<organism evidence="2 4">
    <name type="scientific">Staphylococcus microti</name>
    <dbReference type="NCBI Taxonomy" id="569857"/>
    <lineage>
        <taxon>Bacteria</taxon>
        <taxon>Bacillati</taxon>
        <taxon>Bacillota</taxon>
        <taxon>Bacilli</taxon>
        <taxon>Bacillales</taxon>
        <taxon>Staphylococcaceae</taxon>
        <taxon>Staphylococcus</taxon>
    </lineage>
</organism>
<dbReference type="AlphaFoldDB" id="A0A0D6XT36"/>
<dbReference type="RefSeq" id="WP_044359802.1">
    <property type="nucleotide sequence ID" value="NZ_JXWY01000032.1"/>
</dbReference>
<dbReference type="Proteomes" id="UP000032366">
    <property type="component" value="Unassembled WGS sequence"/>
</dbReference>
<evidence type="ECO:0000313" key="4">
    <source>
        <dbReference type="Proteomes" id="UP000254100"/>
    </source>
</evidence>
<sequence>MKDLLILKLTGQKPDNKEEMLERIKGGWKVSPKRLDDVKYVVVLFEQKIVGTFLLGEVITYNKKIGKVTHLDLIETDDLDIIGQRVSYRTSNPATLSSFENLFENK</sequence>
<accession>A0A0D6XT36</accession>
<dbReference type="STRING" id="569857.TP70_04655"/>
<dbReference type="OrthoDB" id="2412839at2"/>